<reference evidence="2" key="1">
    <citation type="journal article" date="1992" name="FEMS Microbiol. Lett.">
        <title>Conjugative trimethoprim resistance in Staphylococcus aureus.</title>
        <authorList>
            <person name="Udo E.E."/>
            <person name="Wei M.Q."/>
            <person name="Grubb W.B."/>
        </authorList>
    </citation>
    <scope>NUCLEOTIDE SEQUENCE</scope>
    <source>
        <strain evidence="2">WBG7410</strain>
        <plasmid evidence="2">pWBG707</plasmid>
    </source>
</reference>
<dbReference type="EMBL" id="KX149097">
    <property type="protein sequence ID" value="ANS91826.1"/>
    <property type="molecule type" value="Genomic_DNA"/>
</dbReference>
<evidence type="ECO:0000259" key="1">
    <source>
        <dbReference type="Pfam" id="PF12957"/>
    </source>
</evidence>
<dbReference type="InterPro" id="IPR024559">
    <property type="entry name" value="DUF3846"/>
</dbReference>
<keyword evidence="2" id="KW-0614">Plasmid</keyword>
<gene>
    <name evidence="2" type="ORF">pWBG707_00013</name>
</gene>
<accession>A0A1B1P6L9</accession>
<proteinExistence type="predicted"/>
<geneLocation type="plasmid" evidence="2">
    <name>pWBG707</name>
</geneLocation>
<dbReference type="RefSeq" id="WP_176426813.1">
    <property type="nucleotide sequence ID" value="NZ_JABTVD010000007.1"/>
</dbReference>
<feature type="domain" description="DUF3846" evidence="1">
    <location>
        <begin position="10"/>
        <end position="107"/>
    </location>
</feature>
<organism evidence="2">
    <name type="scientific">Staphylococcus aureus</name>
    <dbReference type="NCBI Taxonomy" id="1280"/>
    <lineage>
        <taxon>Bacteria</taxon>
        <taxon>Bacillati</taxon>
        <taxon>Bacillota</taxon>
        <taxon>Bacilli</taxon>
        <taxon>Bacillales</taxon>
        <taxon>Staphylococcaceae</taxon>
        <taxon>Staphylococcus</taxon>
    </lineage>
</organism>
<reference evidence="2" key="2">
    <citation type="submission" date="2016-04" db="EMBL/GenBank/DDBJ databases">
        <authorList>
            <person name="Ramsay J.P."/>
        </authorList>
    </citation>
    <scope>NUCLEOTIDE SEQUENCE</scope>
    <source>
        <strain evidence="2">WBG7410</strain>
        <plasmid evidence="2">pWBG707</plasmid>
    </source>
</reference>
<protein>
    <recommendedName>
        <fullName evidence="1">DUF3846 domain-containing protein</fullName>
    </recommendedName>
</protein>
<name>A0A1B1P6L9_STAAU</name>
<evidence type="ECO:0000313" key="2">
    <source>
        <dbReference type="EMBL" id="ANS91826.1"/>
    </source>
</evidence>
<sequence length="118" mass="13597">MRTFYMYSEKTQSLTTINAHETVDTLKLFYQIIGCNIVEMVYLDHGITIVVDEEGLLKNPIDINVIKEKKTNQTMQMTGNMIFIAIDEYGQTVGLNEKQMKYIEKELEIVTIPISLLT</sequence>
<dbReference type="AlphaFoldDB" id="A0A1B1P6L9"/>
<dbReference type="Pfam" id="PF12957">
    <property type="entry name" value="DUF3846"/>
    <property type="match status" value="1"/>
</dbReference>